<evidence type="ECO:0008006" key="3">
    <source>
        <dbReference type="Google" id="ProtNLM"/>
    </source>
</evidence>
<dbReference type="OrthoDB" id="6109323at2759"/>
<evidence type="ECO:0000313" key="1">
    <source>
        <dbReference type="EMBL" id="CAG2250033.1"/>
    </source>
</evidence>
<dbReference type="AlphaFoldDB" id="A0A8S3UWU1"/>
<protein>
    <recommendedName>
        <fullName evidence="3">SGNH hydrolase-type esterase domain-containing protein</fullName>
    </recommendedName>
</protein>
<dbReference type="SUPFAM" id="SSF52266">
    <property type="entry name" value="SGNH hydrolase"/>
    <property type="match status" value="1"/>
</dbReference>
<keyword evidence="2" id="KW-1185">Reference proteome</keyword>
<dbReference type="InterPro" id="IPR036514">
    <property type="entry name" value="SGNH_hydro_sf"/>
</dbReference>
<sequence length="223" mass="24850">MDKRAVVFGHSFIRRLNDFVLCNKHNGWSNLSLYERDILVNLFGSGGGTVRQGPKCMFQPCLLKVIADDKPDVVFLQVGGNDIKHDSVDPKLLARDITSFAEFIIDGYDYLSMPRAKQPKRRAASVKSSSSVTVPDPVVIPEKRKRTQKRSPTVLNITEIKEVTIGLQGSLIGVAYFTLTSDKSQIRSSDDIVIKESLPSELAEFLKRPPDVIVNLDKCYGSH</sequence>
<comment type="caution">
    <text evidence="1">The sequence shown here is derived from an EMBL/GenBank/DDBJ whole genome shotgun (WGS) entry which is preliminary data.</text>
</comment>
<dbReference type="Proteomes" id="UP000683360">
    <property type="component" value="Unassembled WGS sequence"/>
</dbReference>
<dbReference type="EMBL" id="CAJPWZ010003028">
    <property type="protein sequence ID" value="CAG2250033.1"/>
    <property type="molecule type" value="Genomic_DNA"/>
</dbReference>
<gene>
    <name evidence="1" type="ORF">MEDL_61782</name>
</gene>
<name>A0A8S3UWU1_MYTED</name>
<dbReference type="CDD" id="cd00229">
    <property type="entry name" value="SGNH_hydrolase"/>
    <property type="match status" value="1"/>
</dbReference>
<accession>A0A8S3UWU1</accession>
<evidence type="ECO:0000313" key="2">
    <source>
        <dbReference type="Proteomes" id="UP000683360"/>
    </source>
</evidence>
<proteinExistence type="predicted"/>
<dbReference type="Gene3D" id="3.40.50.1110">
    <property type="entry name" value="SGNH hydrolase"/>
    <property type="match status" value="1"/>
</dbReference>
<organism evidence="1 2">
    <name type="scientific">Mytilus edulis</name>
    <name type="common">Blue mussel</name>
    <dbReference type="NCBI Taxonomy" id="6550"/>
    <lineage>
        <taxon>Eukaryota</taxon>
        <taxon>Metazoa</taxon>
        <taxon>Spiralia</taxon>
        <taxon>Lophotrochozoa</taxon>
        <taxon>Mollusca</taxon>
        <taxon>Bivalvia</taxon>
        <taxon>Autobranchia</taxon>
        <taxon>Pteriomorphia</taxon>
        <taxon>Mytilida</taxon>
        <taxon>Mytiloidea</taxon>
        <taxon>Mytilidae</taxon>
        <taxon>Mytilinae</taxon>
        <taxon>Mytilus</taxon>
    </lineage>
</organism>
<reference evidence="1" key="1">
    <citation type="submission" date="2021-03" db="EMBL/GenBank/DDBJ databases">
        <authorList>
            <person name="Bekaert M."/>
        </authorList>
    </citation>
    <scope>NUCLEOTIDE SEQUENCE</scope>
</reference>